<feature type="zinc finger region" description="C3H1-type" evidence="8">
    <location>
        <begin position="1"/>
        <end position="27"/>
    </location>
</feature>
<dbReference type="PANTHER" id="PTHR10887:SF445">
    <property type="entry name" value="NFX1-TYPE ZINC FINGER-CONTAINING PROTEIN 1"/>
    <property type="match status" value="1"/>
</dbReference>
<dbReference type="PANTHER" id="PTHR10887">
    <property type="entry name" value="DNA2/NAM7 HELICASE FAMILY"/>
    <property type="match status" value="1"/>
</dbReference>
<dbReference type="Pfam" id="PF13087">
    <property type="entry name" value="AAA_12"/>
    <property type="match status" value="1"/>
</dbReference>
<reference evidence="12" key="1">
    <citation type="journal article" date="2023" name="IMA Fungus">
        <title>Comparative genomic study of the Penicillium genus elucidates a diverse pangenome and 15 lateral gene transfer events.</title>
        <authorList>
            <person name="Petersen C."/>
            <person name="Sorensen T."/>
            <person name="Nielsen M.R."/>
            <person name="Sondergaard T.E."/>
            <person name="Sorensen J.L."/>
            <person name="Fitzpatrick D.A."/>
            <person name="Frisvad J.C."/>
            <person name="Nielsen K.L."/>
        </authorList>
    </citation>
    <scope>NUCLEOTIDE SEQUENCE</scope>
    <source>
        <strain evidence="12">IBT 17514</strain>
    </source>
</reference>
<proteinExistence type="predicted"/>
<dbReference type="InterPro" id="IPR000571">
    <property type="entry name" value="Znf_CCCH"/>
</dbReference>
<sequence length="1685" mass="190135">MAKKICRHFATRGSCRFNPCRFEHDPESRSSGQTQQRRNDDRGEFAAFGAWRAQASNGYLGSIRTPIRLGPFFKEARRLIGTDESTRQNVIRHLSTEEGLRPIQGLIEREFSSLSPSQKKTVFEDGMIAFLEIITSPDVLASLVVEQAVVTIYNCIFGPLGRRAGPLLDFLADIVEIEVGENQILACSHLELSLLAFSQVIRLNSTAFVQDSLHPPAQKFADLLTTLHALNCDYSLYQSLQYLEIIQRHLDVGLSLPNLMGHKIIQTTQAPTGFITQKDPPGGRHDNDYADISKIKIMPTFEEISSSRAEYLPVRDCRQWHLNGIAGLLDRNFRLLREDTIGQLRDVIHAELQLGTRQDNRRNQTRTHVYSKVRVQTVDLHRFSGLQFLVTFSQPSNIRGLDKKKREDWWNFSKRLQSSALVCLLDPKGFAIFCTVAGADRPHKKEDGKTGRWKVPPSLSENSQNASVILELVEPTAENWKFIFDCQAAKNARQHLAISLVEFPGILLPSFQPTLLALQNMQKASDVPMSEFLAAGNLNSQVIMAEIPPPIYATSPGFAFDLKCLMNDRSSLEVKHSQPVDIERLQQHSTLDDAQAVALVKTLQRRIGCIQGPPGTGKSYTGVALINVLLANKAKVKAGLGPIVCVCYTNHALDQLLGDILENKITTQIIRIGSQSKSERLEPFNLRTVAREVERTRLEKKGQWELHAKFDSHDEGFQNLHLNSSGSDASLTYYLRDFHPQFYRQFFGKDKQGFQRTAKKNPGQTIRAWLDSGKISENPPRSLTLLYRVQIDMMTAQERKTLHDFWIKDQRERMDHRAQLALASHSQTKDSWDRIKDELDLRCLRDADVIGITTTGLARNLNMLRRLKSKVLICEEAGEVMEAHMLTSLLPSVEHLILIGDHQQLRPQTQNHALSRESHGGKQYALDRSLFERLVDPDEEAGVQIPFCTLETQRRMDPSISRLIRETLYPKLQDSPSVIHYPDVVGMRRRLFWLDHRHPEAGAMAHDPTATSHWNDHEIDLTVALVNHLLKQGVYQSGDIAVLTPYLGQLHRMRRKLAQSYTITLGERDQEDLDNAGFTAEEPEQQKTVTKSTLLQTLRVATVDNFQGEEAKVVVISLVRSNKQNRCGFLRTPNRINVLLSRAKHGMYIIGNSETSRNVEMWGKVLDMLEQDGNLGPHLELTCPRHPDTPMEVKEPEHFQQLSPEGGCSLQYASKSAEEDIQLVLMLVLLNAMKRKHVPHVPHHVMFNADIPDVLKNAPSHAHPAQSRSASHRVLTVVAQCLVLHRATISHVPCVAKNAFRVAINALRSSSSEPFSIRDINKCAQCRGSLRNISRYGRLVRRAMLDEATKKFILYTNQGYVPLAQKLPDLLSELQSRMHTKGVASGVFQGDSEIRIEGSPAHQMSVMRSLINKSYKLRWRDLLVLRRGITEYQAKVKVEEQPFNRVCNMVKNARQRKMTSGQFTFDESVLQTKGQIQASALLLRLDIALLSDFLHLKSLTPIGVDQKKLLLNLEQNKAGAQRLIDEASNSQRILQQAEGHIFLAQLYALESQHMKEPSLIEPLRNSCNAAIEEAQMLCDSHPNQTRGLSEEIEGTRSMLKGSFYTPVSNEERKAVLAAMAREFRSTGHWYYCENGHPFTIGECGGAMQLSKCPECGKPVGGQNHLTTAGVTHAHDLEQTLRDMQI</sequence>
<accession>A0AAD6HEC6</accession>
<evidence type="ECO:0000256" key="5">
    <source>
        <dbReference type="ARBA" id="ARBA00022806"/>
    </source>
</evidence>
<evidence type="ECO:0000256" key="3">
    <source>
        <dbReference type="ARBA" id="ARBA00022723"/>
    </source>
</evidence>
<evidence type="ECO:0000313" key="13">
    <source>
        <dbReference type="Proteomes" id="UP001215712"/>
    </source>
</evidence>
<gene>
    <name evidence="12" type="ORF">N7493_009560</name>
</gene>
<dbReference type="InterPro" id="IPR041677">
    <property type="entry name" value="DNA2/NAM7_AAA_11"/>
</dbReference>
<dbReference type="FunFam" id="3.40.50.300:FF:001660">
    <property type="entry name" value="NF-X1 finger and helicase protein, putative"/>
    <property type="match status" value="1"/>
</dbReference>
<keyword evidence="5" id="KW-0547">Nucleotide-binding</keyword>
<feature type="domain" description="RZ-type" evidence="11">
    <location>
        <begin position="1607"/>
        <end position="1679"/>
    </location>
</feature>
<comment type="caution">
    <text evidence="12">The sequence shown here is derived from an EMBL/GenBank/DDBJ whole genome shotgun (WGS) entry which is preliminary data.</text>
</comment>
<evidence type="ECO:0000259" key="11">
    <source>
        <dbReference type="PROSITE" id="PS51981"/>
    </source>
</evidence>
<dbReference type="CDD" id="cd17936">
    <property type="entry name" value="EEXXEc_NFX1"/>
    <property type="match status" value="1"/>
</dbReference>
<dbReference type="GO" id="GO:0004386">
    <property type="term" value="F:helicase activity"/>
    <property type="evidence" value="ECO:0007669"/>
    <property type="project" value="InterPro"/>
</dbReference>
<evidence type="ECO:0008006" key="14">
    <source>
        <dbReference type="Google" id="ProtNLM"/>
    </source>
</evidence>
<dbReference type="InterPro" id="IPR027417">
    <property type="entry name" value="P-loop_NTPase"/>
</dbReference>
<reference evidence="12" key="2">
    <citation type="submission" date="2023-01" db="EMBL/GenBank/DDBJ databases">
        <authorList>
            <person name="Petersen C."/>
        </authorList>
    </citation>
    <scope>NUCLEOTIDE SEQUENCE</scope>
    <source>
        <strain evidence="12">IBT 17514</strain>
    </source>
</reference>
<name>A0AAD6HEC6_9EURO</name>
<feature type="domain" description="C3H1-type" evidence="10">
    <location>
        <begin position="1"/>
        <end position="27"/>
    </location>
</feature>
<dbReference type="GO" id="GO:0031048">
    <property type="term" value="P:regulatory ncRNA-mediated heterochromatin formation"/>
    <property type="evidence" value="ECO:0007669"/>
    <property type="project" value="TreeGrafter"/>
</dbReference>
<dbReference type="GO" id="GO:0002376">
    <property type="term" value="P:immune system process"/>
    <property type="evidence" value="ECO:0007669"/>
    <property type="project" value="UniProtKB-KW"/>
</dbReference>
<dbReference type="Proteomes" id="UP001215712">
    <property type="component" value="Unassembled WGS sequence"/>
</dbReference>
<evidence type="ECO:0000256" key="4">
    <source>
        <dbReference type="ARBA" id="ARBA00022771"/>
    </source>
</evidence>
<dbReference type="Gene3D" id="3.40.50.300">
    <property type="entry name" value="P-loop containing nucleotide triphosphate hydrolases"/>
    <property type="match status" value="2"/>
</dbReference>
<evidence type="ECO:0000259" key="10">
    <source>
        <dbReference type="PROSITE" id="PS50103"/>
    </source>
</evidence>
<evidence type="ECO:0000256" key="7">
    <source>
        <dbReference type="ARBA" id="ARBA00022859"/>
    </source>
</evidence>
<dbReference type="InterPro" id="IPR041679">
    <property type="entry name" value="DNA2/NAM7-like_C"/>
</dbReference>
<protein>
    <recommendedName>
        <fullName evidence="14">NFX1-type zinc finger-containing protein 1</fullName>
    </recommendedName>
</protein>
<evidence type="ECO:0000313" key="12">
    <source>
        <dbReference type="EMBL" id="KAJ5709968.1"/>
    </source>
</evidence>
<dbReference type="InterPro" id="IPR046439">
    <property type="entry name" value="ZF_RZ_dom"/>
</dbReference>
<organism evidence="12 13">
    <name type="scientific">Penicillium malachiteum</name>
    <dbReference type="NCBI Taxonomy" id="1324776"/>
    <lineage>
        <taxon>Eukaryota</taxon>
        <taxon>Fungi</taxon>
        <taxon>Dikarya</taxon>
        <taxon>Ascomycota</taxon>
        <taxon>Pezizomycotina</taxon>
        <taxon>Eurotiomycetes</taxon>
        <taxon>Eurotiomycetidae</taxon>
        <taxon>Eurotiales</taxon>
        <taxon>Aspergillaceae</taxon>
        <taxon>Penicillium</taxon>
    </lineage>
</organism>
<dbReference type="SUPFAM" id="SSF52540">
    <property type="entry name" value="P-loop containing nucleoside triphosphate hydrolases"/>
    <property type="match status" value="1"/>
</dbReference>
<dbReference type="CDD" id="cd18808">
    <property type="entry name" value="SF1_C_Upf1"/>
    <property type="match status" value="1"/>
</dbReference>
<feature type="region of interest" description="Disordered" evidence="9">
    <location>
        <begin position="21"/>
        <end position="41"/>
    </location>
</feature>
<dbReference type="Pfam" id="PF20173">
    <property type="entry name" value="ZnF_RZ-type"/>
    <property type="match status" value="1"/>
</dbReference>
<evidence type="ECO:0000256" key="6">
    <source>
        <dbReference type="ARBA" id="ARBA00022833"/>
    </source>
</evidence>
<evidence type="ECO:0000256" key="2">
    <source>
        <dbReference type="ARBA" id="ARBA00022490"/>
    </source>
</evidence>
<keyword evidence="5" id="KW-0347">Helicase</keyword>
<dbReference type="GO" id="GO:0008270">
    <property type="term" value="F:zinc ion binding"/>
    <property type="evidence" value="ECO:0007669"/>
    <property type="project" value="UniProtKB-KW"/>
</dbReference>
<keyword evidence="3 8" id="KW-0479">Metal-binding</keyword>
<dbReference type="Pfam" id="PF13086">
    <property type="entry name" value="AAA_11"/>
    <property type="match status" value="1"/>
</dbReference>
<keyword evidence="6 8" id="KW-0862">Zinc</keyword>
<dbReference type="InterPro" id="IPR045055">
    <property type="entry name" value="DNA2/NAM7-like"/>
</dbReference>
<keyword evidence="2" id="KW-0963">Cytoplasm</keyword>
<dbReference type="GO" id="GO:0005737">
    <property type="term" value="C:cytoplasm"/>
    <property type="evidence" value="ECO:0007669"/>
    <property type="project" value="UniProtKB-SubCell"/>
</dbReference>
<dbReference type="InterPro" id="IPR047187">
    <property type="entry name" value="SF1_C_Upf1"/>
</dbReference>
<keyword evidence="5" id="KW-0378">Hydrolase</keyword>
<keyword evidence="4 8" id="KW-0863">Zinc-finger</keyword>
<dbReference type="PROSITE" id="PS50103">
    <property type="entry name" value="ZF_C3H1"/>
    <property type="match status" value="1"/>
</dbReference>
<dbReference type="GO" id="GO:0031380">
    <property type="term" value="C:nuclear RNA-directed RNA polymerase complex"/>
    <property type="evidence" value="ECO:0007669"/>
    <property type="project" value="TreeGrafter"/>
</dbReference>
<evidence type="ECO:0000256" key="9">
    <source>
        <dbReference type="SAM" id="MobiDB-lite"/>
    </source>
</evidence>
<keyword evidence="5" id="KW-0067">ATP-binding</keyword>
<dbReference type="PROSITE" id="PS51981">
    <property type="entry name" value="ZF_RZ"/>
    <property type="match status" value="1"/>
</dbReference>
<keyword evidence="13" id="KW-1185">Reference proteome</keyword>
<dbReference type="EMBL" id="JAQJAN010000017">
    <property type="protein sequence ID" value="KAJ5709968.1"/>
    <property type="molecule type" value="Genomic_DNA"/>
</dbReference>
<comment type="subcellular location">
    <subcellularLocation>
        <location evidence="1">Cytoplasm</location>
    </subcellularLocation>
</comment>
<evidence type="ECO:0000256" key="1">
    <source>
        <dbReference type="ARBA" id="ARBA00004496"/>
    </source>
</evidence>
<keyword evidence="7" id="KW-0391">Immunity</keyword>
<evidence type="ECO:0000256" key="8">
    <source>
        <dbReference type="PROSITE-ProRule" id="PRU00723"/>
    </source>
</evidence>